<proteinExistence type="predicted"/>
<dbReference type="AlphaFoldDB" id="C1GAX3"/>
<dbReference type="GeneID" id="22583537"/>
<dbReference type="VEuPathDB" id="FungiDB:PADG_04409"/>
<dbReference type="InParanoid" id="C1GAX3"/>
<accession>C1GAX3</accession>
<evidence type="ECO:0000313" key="3">
    <source>
        <dbReference type="Proteomes" id="UP000001628"/>
    </source>
</evidence>
<dbReference type="Proteomes" id="UP000001628">
    <property type="component" value="Unassembled WGS sequence"/>
</dbReference>
<feature type="compositionally biased region" description="Basic residues" evidence="1">
    <location>
        <begin position="123"/>
        <end position="143"/>
    </location>
</feature>
<name>C1GAX3_PARBD</name>
<reference evidence="2 3" key="1">
    <citation type="journal article" date="2011" name="PLoS Genet.">
        <title>Comparative genomic analysis of human fungal pathogens causing paracoccidioidomycosis.</title>
        <authorList>
            <person name="Desjardins C.A."/>
            <person name="Champion M.D."/>
            <person name="Holder J.W."/>
            <person name="Muszewska A."/>
            <person name="Goldberg J."/>
            <person name="Bailao A.M."/>
            <person name="Brigido M.M."/>
            <person name="Ferreira M.E."/>
            <person name="Garcia A.M."/>
            <person name="Grynberg M."/>
            <person name="Gujja S."/>
            <person name="Heiman D.I."/>
            <person name="Henn M.R."/>
            <person name="Kodira C.D."/>
            <person name="Leon-Narvaez H."/>
            <person name="Longo L.V."/>
            <person name="Ma L.J."/>
            <person name="Malavazi I."/>
            <person name="Matsuo A.L."/>
            <person name="Morais F.V."/>
            <person name="Pereira M."/>
            <person name="Rodriguez-Brito S."/>
            <person name="Sakthikumar S."/>
            <person name="Salem-Izacc S.M."/>
            <person name="Sykes S.M."/>
            <person name="Teixeira M.M."/>
            <person name="Vallejo M.C."/>
            <person name="Walter M.E."/>
            <person name="Yandava C."/>
            <person name="Young S."/>
            <person name="Zeng Q."/>
            <person name="Zucker J."/>
            <person name="Felipe M.S."/>
            <person name="Goldman G.H."/>
            <person name="Haas B.J."/>
            <person name="McEwen J.G."/>
            <person name="Nino-Vega G."/>
            <person name="Puccia R."/>
            <person name="San-Blas G."/>
            <person name="Soares C.M."/>
            <person name="Birren B.W."/>
            <person name="Cuomo C.A."/>
        </authorList>
    </citation>
    <scope>NUCLEOTIDE SEQUENCE [LARGE SCALE GENOMIC DNA]</scope>
    <source>
        <strain evidence="2 3">Pb18</strain>
    </source>
</reference>
<feature type="compositionally biased region" description="Basic and acidic residues" evidence="1">
    <location>
        <begin position="17"/>
        <end position="26"/>
    </location>
</feature>
<feature type="compositionally biased region" description="Basic and acidic residues" evidence="1">
    <location>
        <begin position="42"/>
        <end position="70"/>
    </location>
</feature>
<dbReference type="EMBL" id="KN275960">
    <property type="protein sequence ID" value="EEH48325.2"/>
    <property type="molecule type" value="Genomic_DNA"/>
</dbReference>
<sequence>MCQPRRGIGQRCRKRQTREWRKERASRVPSPGKLQARAAAGVRKEGREDKGRREGGKEGRRERKVLEEPAKQAVLDPRDGDEDGDGRDGRKSKTAWAYIESFGRGGSKGVFMEKVETGGMGKNAKRKQRRRKGNKNNRKKRRSAREGRLGSRRVVAGEN</sequence>
<feature type="region of interest" description="Disordered" evidence="1">
    <location>
        <begin position="1"/>
        <end position="159"/>
    </location>
</feature>
<organism evidence="2 3">
    <name type="scientific">Paracoccidioides brasiliensis (strain Pb18)</name>
    <dbReference type="NCBI Taxonomy" id="502780"/>
    <lineage>
        <taxon>Eukaryota</taxon>
        <taxon>Fungi</taxon>
        <taxon>Dikarya</taxon>
        <taxon>Ascomycota</taxon>
        <taxon>Pezizomycotina</taxon>
        <taxon>Eurotiomycetes</taxon>
        <taxon>Eurotiomycetidae</taxon>
        <taxon>Onygenales</taxon>
        <taxon>Ajellomycetaceae</taxon>
        <taxon>Paracoccidioides</taxon>
    </lineage>
</organism>
<gene>
    <name evidence="2" type="ORF">PADG_04409</name>
</gene>
<evidence type="ECO:0000313" key="2">
    <source>
        <dbReference type="EMBL" id="EEH48325.2"/>
    </source>
</evidence>
<keyword evidence="3" id="KW-1185">Reference proteome</keyword>
<evidence type="ECO:0000256" key="1">
    <source>
        <dbReference type="SAM" id="MobiDB-lite"/>
    </source>
</evidence>
<protein>
    <submittedName>
        <fullName evidence="2">Uncharacterized protein</fullName>
    </submittedName>
</protein>
<dbReference type="KEGG" id="pbn:PADG_04409"/>
<dbReference type="RefSeq" id="XP_010759452.1">
    <property type="nucleotide sequence ID" value="XM_010761150.1"/>
</dbReference>
<dbReference type="HOGENOM" id="CLU_1661334_0_0_1"/>